<dbReference type="AlphaFoldDB" id="A0A8X6H8Z2"/>
<evidence type="ECO:0000313" key="2">
    <source>
        <dbReference type="Proteomes" id="UP000887116"/>
    </source>
</evidence>
<protein>
    <submittedName>
        <fullName evidence="1">Uncharacterized protein</fullName>
    </submittedName>
</protein>
<comment type="caution">
    <text evidence="1">The sequence shown here is derived from an EMBL/GenBank/DDBJ whole genome shotgun (WGS) entry which is preliminary data.</text>
</comment>
<name>A0A8X6H8Z2_TRICU</name>
<proteinExistence type="predicted"/>
<sequence length="92" mass="10345">MLEVVTLSNLLKPRVLRKKPVPTVSSRKPDVSSAPVPAGMTRVFGSSLIFMSPTASLSMPPVVVINNQSRFLLPQFLMDYLIYCERQKPRRD</sequence>
<keyword evidence="2" id="KW-1185">Reference proteome</keyword>
<dbReference type="Proteomes" id="UP000887116">
    <property type="component" value="Unassembled WGS sequence"/>
</dbReference>
<reference evidence="1" key="1">
    <citation type="submission" date="2020-07" db="EMBL/GenBank/DDBJ databases">
        <title>Multicomponent nature underlies the extraordinary mechanical properties of spider dragline silk.</title>
        <authorList>
            <person name="Kono N."/>
            <person name="Nakamura H."/>
            <person name="Mori M."/>
            <person name="Yoshida Y."/>
            <person name="Ohtoshi R."/>
            <person name="Malay A.D."/>
            <person name="Moran D.A.P."/>
            <person name="Tomita M."/>
            <person name="Numata K."/>
            <person name="Arakawa K."/>
        </authorList>
    </citation>
    <scope>NUCLEOTIDE SEQUENCE</scope>
</reference>
<accession>A0A8X6H8Z2</accession>
<gene>
    <name evidence="1" type="ORF">TNCT_166611</name>
</gene>
<dbReference type="EMBL" id="BMAO01034731">
    <property type="protein sequence ID" value="GFQ98503.1"/>
    <property type="molecule type" value="Genomic_DNA"/>
</dbReference>
<organism evidence="1 2">
    <name type="scientific">Trichonephila clavata</name>
    <name type="common">Joro spider</name>
    <name type="synonym">Nephila clavata</name>
    <dbReference type="NCBI Taxonomy" id="2740835"/>
    <lineage>
        <taxon>Eukaryota</taxon>
        <taxon>Metazoa</taxon>
        <taxon>Ecdysozoa</taxon>
        <taxon>Arthropoda</taxon>
        <taxon>Chelicerata</taxon>
        <taxon>Arachnida</taxon>
        <taxon>Araneae</taxon>
        <taxon>Araneomorphae</taxon>
        <taxon>Entelegynae</taxon>
        <taxon>Araneoidea</taxon>
        <taxon>Nephilidae</taxon>
        <taxon>Trichonephila</taxon>
    </lineage>
</organism>
<evidence type="ECO:0000313" key="1">
    <source>
        <dbReference type="EMBL" id="GFQ98503.1"/>
    </source>
</evidence>